<keyword evidence="2" id="KW-0560">Oxidoreductase</keyword>
<evidence type="ECO:0000313" key="3">
    <source>
        <dbReference type="EMBL" id="PZQ60552.1"/>
    </source>
</evidence>
<dbReference type="SUPFAM" id="SSF51735">
    <property type="entry name" value="NAD(P)-binding Rossmann-fold domains"/>
    <property type="match status" value="1"/>
</dbReference>
<dbReference type="InterPro" id="IPR002347">
    <property type="entry name" value="SDR_fam"/>
</dbReference>
<gene>
    <name evidence="3" type="ORF">DI544_08295</name>
</gene>
<sequence length="258" mass="27536">MDFSGKNIFVVGASSGMGRGLARRLAAEGARVAVSARRAELLETLVREIEEAGGEAFAFPADGSDEAQAARTVEAVQQQLGSIDIVVLNAGGAPALDLTQMTAGEVRRYMESNYYTVINYLMPVLQLMKAQGSGTVVHTNSGAGFIGVPLQGPYSAAKAAARLLIDTARVEFAPFGIKFTTLYPGFVATQATQGDGMPAPDEISEEEAVNYMIEAIRGEEWDSIFPPAHKEQIEHALEVTKEELAEGLRRIFLAGEPA</sequence>
<dbReference type="PANTHER" id="PTHR44196">
    <property type="entry name" value="DEHYDROGENASE/REDUCTASE SDR FAMILY MEMBER 7B"/>
    <property type="match status" value="1"/>
</dbReference>
<accession>A0A2W5P425</accession>
<dbReference type="PROSITE" id="PS00061">
    <property type="entry name" value="ADH_SHORT"/>
    <property type="match status" value="1"/>
</dbReference>
<evidence type="ECO:0000313" key="4">
    <source>
        <dbReference type="Proteomes" id="UP000249229"/>
    </source>
</evidence>
<dbReference type="AlphaFoldDB" id="A0A2W5P425"/>
<dbReference type="Proteomes" id="UP000249229">
    <property type="component" value="Unassembled WGS sequence"/>
</dbReference>
<dbReference type="PRINTS" id="PR00081">
    <property type="entry name" value="GDHRDH"/>
</dbReference>
<dbReference type="EMBL" id="QFQI01000005">
    <property type="protein sequence ID" value="PZQ60552.1"/>
    <property type="molecule type" value="Genomic_DNA"/>
</dbReference>
<proteinExistence type="inferred from homology"/>
<organism evidence="3 4">
    <name type="scientific">Sphingomonas taxi</name>
    <dbReference type="NCBI Taxonomy" id="1549858"/>
    <lineage>
        <taxon>Bacteria</taxon>
        <taxon>Pseudomonadati</taxon>
        <taxon>Pseudomonadota</taxon>
        <taxon>Alphaproteobacteria</taxon>
        <taxon>Sphingomonadales</taxon>
        <taxon>Sphingomonadaceae</taxon>
        <taxon>Sphingomonas</taxon>
    </lineage>
</organism>
<protein>
    <submittedName>
        <fullName evidence="3">Short-chain dehydrogenase</fullName>
    </submittedName>
</protein>
<comment type="caution">
    <text evidence="3">The sequence shown here is derived from an EMBL/GenBank/DDBJ whole genome shotgun (WGS) entry which is preliminary data.</text>
</comment>
<dbReference type="PANTHER" id="PTHR44196:SF1">
    <property type="entry name" value="DEHYDROGENASE_REDUCTASE SDR FAMILY MEMBER 7B"/>
    <property type="match status" value="1"/>
</dbReference>
<dbReference type="CDD" id="cd05233">
    <property type="entry name" value="SDR_c"/>
    <property type="match status" value="1"/>
</dbReference>
<evidence type="ECO:0000256" key="2">
    <source>
        <dbReference type="ARBA" id="ARBA00023002"/>
    </source>
</evidence>
<dbReference type="InterPro" id="IPR020904">
    <property type="entry name" value="Sc_DH/Rdtase_CS"/>
</dbReference>
<dbReference type="InterPro" id="IPR036291">
    <property type="entry name" value="NAD(P)-bd_dom_sf"/>
</dbReference>
<dbReference type="GO" id="GO:0016491">
    <property type="term" value="F:oxidoreductase activity"/>
    <property type="evidence" value="ECO:0007669"/>
    <property type="project" value="UniProtKB-KW"/>
</dbReference>
<dbReference type="GO" id="GO:0016020">
    <property type="term" value="C:membrane"/>
    <property type="evidence" value="ECO:0007669"/>
    <property type="project" value="TreeGrafter"/>
</dbReference>
<dbReference type="Pfam" id="PF00106">
    <property type="entry name" value="adh_short"/>
    <property type="match status" value="1"/>
</dbReference>
<comment type="similarity">
    <text evidence="1">Belongs to the short-chain dehydrogenases/reductases (SDR) family.</text>
</comment>
<reference evidence="3 4" key="1">
    <citation type="submission" date="2017-08" db="EMBL/GenBank/DDBJ databases">
        <title>Infants hospitalized years apart are colonized by the same room-sourced microbial strains.</title>
        <authorList>
            <person name="Brooks B."/>
            <person name="Olm M.R."/>
            <person name="Firek B.A."/>
            <person name="Baker R."/>
            <person name="Thomas B.C."/>
            <person name="Morowitz M.J."/>
            <person name="Banfield J.F."/>
        </authorList>
    </citation>
    <scope>NUCLEOTIDE SEQUENCE [LARGE SCALE GENOMIC DNA]</scope>
    <source>
        <strain evidence="3">S2_005_001_R1_22</strain>
    </source>
</reference>
<dbReference type="Gene3D" id="3.40.50.720">
    <property type="entry name" value="NAD(P)-binding Rossmann-like Domain"/>
    <property type="match status" value="1"/>
</dbReference>
<evidence type="ECO:0000256" key="1">
    <source>
        <dbReference type="ARBA" id="ARBA00006484"/>
    </source>
</evidence>
<name>A0A2W5P425_9SPHN</name>